<dbReference type="AlphaFoldDB" id="A0A553P5V1"/>
<feature type="region of interest" description="Disordered" evidence="1">
    <location>
        <begin position="1"/>
        <end position="23"/>
    </location>
</feature>
<protein>
    <submittedName>
        <fullName evidence="2">Uncharacterized protein</fullName>
    </submittedName>
</protein>
<dbReference type="EMBL" id="VCGU01000007">
    <property type="protein sequence ID" value="TRY73065.1"/>
    <property type="molecule type" value="Genomic_DNA"/>
</dbReference>
<sequence length="54" mass="5791">MNSLKDQPITTSSKGQSSDLELDVDSTMVGRSRVVPCKVGTNNFKTLLPVPLQG</sequence>
<evidence type="ECO:0000313" key="2">
    <source>
        <dbReference type="EMBL" id="TRY73065.1"/>
    </source>
</evidence>
<keyword evidence="3" id="KW-1185">Reference proteome</keyword>
<proteinExistence type="predicted"/>
<comment type="caution">
    <text evidence="2">The sequence shown here is derived from an EMBL/GenBank/DDBJ whole genome shotgun (WGS) entry which is preliminary data.</text>
</comment>
<name>A0A553P5V1_TIGCA</name>
<feature type="compositionally biased region" description="Polar residues" evidence="1">
    <location>
        <begin position="1"/>
        <end position="19"/>
    </location>
</feature>
<gene>
    <name evidence="2" type="ORF">TCAL_10170</name>
</gene>
<organism evidence="2 3">
    <name type="scientific">Tigriopus californicus</name>
    <name type="common">Marine copepod</name>
    <dbReference type="NCBI Taxonomy" id="6832"/>
    <lineage>
        <taxon>Eukaryota</taxon>
        <taxon>Metazoa</taxon>
        <taxon>Ecdysozoa</taxon>
        <taxon>Arthropoda</taxon>
        <taxon>Crustacea</taxon>
        <taxon>Multicrustacea</taxon>
        <taxon>Hexanauplia</taxon>
        <taxon>Copepoda</taxon>
        <taxon>Harpacticoida</taxon>
        <taxon>Harpacticidae</taxon>
        <taxon>Tigriopus</taxon>
    </lineage>
</organism>
<evidence type="ECO:0000256" key="1">
    <source>
        <dbReference type="SAM" id="MobiDB-lite"/>
    </source>
</evidence>
<accession>A0A553P5V1</accession>
<evidence type="ECO:0000313" key="3">
    <source>
        <dbReference type="Proteomes" id="UP000318571"/>
    </source>
</evidence>
<reference evidence="2 3" key="1">
    <citation type="journal article" date="2018" name="Nat. Ecol. Evol.">
        <title>Genomic signatures of mitonuclear coevolution across populations of Tigriopus californicus.</title>
        <authorList>
            <person name="Barreto F.S."/>
            <person name="Watson E.T."/>
            <person name="Lima T.G."/>
            <person name="Willett C.S."/>
            <person name="Edmands S."/>
            <person name="Li W."/>
            <person name="Burton R.S."/>
        </authorList>
    </citation>
    <scope>NUCLEOTIDE SEQUENCE [LARGE SCALE GENOMIC DNA]</scope>
    <source>
        <strain evidence="2 3">San Diego</strain>
    </source>
</reference>
<dbReference type="Proteomes" id="UP000318571">
    <property type="component" value="Chromosome 3"/>
</dbReference>